<keyword evidence="6 7" id="KW-0067">ATP-binding</keyword>
<dbReference type="PROSITE" id="PS50011">
    <property type="entry name" value="PROTEIN_KINASE_DOM"/>
    <property type="match status" value="1"/>
</dbReference>
<reference evidence="10 11" key="1">
    <citation type="submission" date="2024-09" db="EMBL/GenBank/DDBJ databases">
        <authorList>
            <person name="Sun Q."/>
            <person name="Mori K."/>
        </authorList>
    </citation>
    <scope>NUCLEOTIDE SEQUENCE [LARGE SCALE GENOMIC DNA]</scope>
    <source>
        <strain evidence="10 11">CCM 3426</strain>
    </source>
</reference>
<proteinExistence type="predicted"/>
<keyword evidence="5 10" id="KW-0418">Kinase</keyword>
<keyword evidence="4 7" id="KW-0547">Nucleotide-binding</keyword>
<feature type="compositionally biased region" description="Low complexity" evidence="8">
    <location>
        <begin position="341"/>
        <end position="357"/>
    </location>
</feature>
<dbReference type="RefSeq" id="WP_189650531.1">
    <property type="nucleotide sequence ID" value="NZ_BMRC01000014.1"/>
</dbReference>
<dbReference type="Proteomes" id="UP001589647">
    <property type="component" value="Unassembled WGS sequence"/>
</dbReference>
<dbReference type="Pfam" id="PF00069">
    <property type="entry name" value="Pkinase"/>
    <property type="match status" value="1"/>
</dbReference>
<accession>A0ABV5I830</accession>
<dbReference type="Gene3D" id="1.10.510.10">
    <property type="entry name" value="Transferase(Phosphotransferase) domain 1"/>
    <property type="match status" value="1"/>
</dbReference>
<feature type="binding site" evidence="7">
    <location>
        <position position="42"/>
    </location>
    <ligand>
        <name>ATP</name>
        <dbReference type="ChEBI" id="CHEBI:30616"/>
    </ligand>
</feature>
<evidence type="ECO:0000313" key="11">
    <source>
        <dbReference type="Proteomes" id="UP001589647"/>
    </source>
</evidence>
<dbReference type="Gene3D" id="3.30.200.20">
    <property type="entry name" value="Phosphorylase Kinase, domain 1"/>
    <property type="match status" value="1"/>
</dbReference>
<dbReference type="SMART" id="SM00220">
    <property type="entry name" value="S_TKc"/>
    <property type="match status" value="1"/>
</dbReference>
<keyword evidence="11" id="KW-1185">Reference proteome</keyword>
<dbReference type="Gene3D" id="3.40.1000.10">
    <property type="entry name" value="Mog1/PsbP, alpha/beta/alpha sandwich"/>
    <property type="match status" value="1"/>
</dbReference>
<dbReference type="PANTHER" id="PTHR43289:SF6">
    <property type="entry name" value="SERINE_THREONINE-PROTEIN KINASE NEKL-3"/>
    <property type="match status" value="1"/>
</dbReference>
<protein>
    <recommendedName>
        <fullName evidence="1">non-specific serine/threonine protein kinase</fullName>
        <ecNumber evidence="1">2.7.11.1</ecNumber>
    </recommendedName>
</protein>
<dbReference type="InterPro" id="IPR017441">
    <property type="entry name" value="Protein_kinase_ATP_BS"/>
</dbReference>
<dbReference type="EC" id="2.7.11.1" evidence="1"/>
<gene>
    <name evidence="10" type="ORF">ACFFV7_04610</name>
</gene>
<keyword evidence="2" id="KW-0723">Serine/threonine-protein kinase</keyword>
<dbReference type="PANTHER" id="PTHR43289">
    <property type="entry name" value="MITOGEN-ACTIVATED PROTEIN KINASE KINASE KINASE 20-RELATED"/>
    <property type="match status" value="1"/>
</dbReference>
<dbReference type="InterPro" id="IPR000719">
    <property type="entry name" value="Prot_kinase_dom"/>
</dbReference>
<organism evidence="10 11">
    <name type="scientific">Nonomuraea spiralis</name>
    <dbReference type="NCBI Taxonomy" id="46182"/>
    <lineage>
        <taxon>Bacteria</taxon>
        <taxon>Bacillati</taxon>
        <taxon>Actinomycetota</taxon>
        <taxon>Actinomycetes</taxon>
        <taxon>Streptosporangiales</taxon>
        <taxon>Streptosporangiaceae</taxon>
        <taxon>Nonomuraea</taxon>
    </lineage>
</organism>
<sequence>MVSESNQLVARRYQLMRELGRGGMGVVWEGYDTLLNRQVAIKEVLLPDGLSPGEQERHLMRTAREARTAAKLNHPSVVAVYDVVEEGGRPWIVMELVAHPSLEQVVATSGALPVRQAADVGRQVLSALKAAHEAGILHRDVKPANILIADDGRVVLMDFGIATVEGDASLTRTGMVTGSPSFLAPERVRADEAGPPSDLWSLGATLFAAMVGRSPFDRGEAMATINALLNEEPDYRRIPPVMHPVLKGLLRKEPAERVNIEEADRLLAAIEVAVKPAYTDLPEKKPGSGRGRAVLAVAAAAVVVVAGGAVAYFKFASPAEGAPRTAQPAAAASPLTPSPSQPSATAGTPSATPTPTVRRPRPAVRAWNSRDGWSILRPFGWRGALRESSTEWTRPDGNAHLGVQALFSSVDPNQILRDSEETLRQEGQEVISRGRRVVTHRGAKAVEWEFSWTAASTAGTRWIRPGMTYHEVRRAVVSGETAYILSWTVAQDQWLRNRGLMRQVIDSFTVKA</sequence>
<dbReference type="CDD" id="cd14014">
    <property type="entry name" value="STKc_PknB_like"/>
    <property type="match status" value="1"/>
</dbReference>
<dbReference type="EMBL" id="JBHMEI010000002">
    <property type="protein sequence ID" value="MFB9200467.1"/>
    <property type="molecule type" value="Genomic_DNA"/>
</dbReference>
<evidence type="ECO:0000256" key="7">
    <source>
        <dbReference type="PROSITE-ProRule" id="PRU10141"/>
    </source>
</evidence>
<evidence type="ECO:0000256" key="6">
    <source>
        <dbReference type="ARBA" id="ARBA00022840"/>
    </source>
</evidence>
<dbReference type="SUPFAM" id="SSF56112">
    <property type="entry name" value="Protein kinase-like (PK-like)"/>
    <property type="match status" value="1"/>
</dbReference>
<feature type="compositionally biased region" description="Low complexity" evidence="8">
    <location>
        <begin position="326"/>
        <end position="335"/>
    </location>
</feature>
<comment type="caution">
    <text evidence="10">The sequence shown here is derived from an EMBL/GenBank/DDBJ whole genome shotgun (WGS) entry which is preliminary data.</text>
</comment>
<keyword evidence="3 10" id="KW-0808">Transferase</keyword>
<name>A0ABV5I830_9ACTN</name>
<dbReference type="PROSITE" id="PS00108">
    <property type="entry name" value="PROTEIN_KINASE_ST"/>
    <property type="match status" value="1"/>
</dbReference>
<evidence type="ECO:0000256" key="5">
    <source>
        <dbReference type="ARBA" id="ARBA00022777"/>
    </source>
</evidence>
<evidence type="ECO:0000259" key="9">
    <source>
        <dbReference type="PROSITE" id="PS50011"/>
    </source>
</evidence>
<dbReference type="PROSITE" id="PS00107">
    <property type="entry name" value="PROTEIN_KINASE_ATP"/>
    <property type="match status" value="1"/>
</dbReference>
<evidence type="ECO:0000256" key="1">
    <source>
        <dbReference type="ARBA" id="ARBA00012513"/>
    </source>
</evidence>
<feature type="domain" description="Protein kinase" evidence="9">
    <location>
        <begin position="13"/>
        <end position="267"/>
    </location>
</feature>
<evidence type="ECO:0000313" key="10">
    <source>
        <dbReference type="EMBL" id="MFB9200467.1"/>
    </source>
</evidence>
<evidence type="ECO:0000256" key="3">
    <source>
        <dbReference type="ARBA" id="ARBA00022679"/>
    </source>
</evidence>
<feature type="region of interest" description="Disordered" evidence="8">
    <location>
        <begin position="326"/>
        <end position="364"/>
    </location>
</feature>
<evidence type="ECO:0000256" key="2">
    <source>
        <dbReference type="ARBA" id="ARBA00022527"/>
    </source>
</evidence>
<evidence type="ECO:0000256" key="4">
    <source>
        <dbReference type="ARBA" id="ARBA00022741"/>
    </source>
</evidence>
<dbReference type="InterPro" id="IPR011009">
    <property type="entry name" value="Kinase-like_dom_sf"/>
</dbReference>
<dbReference type="InterPro" id="IPR008271">
    <property type="entry name" value="Ser/Thr_kinase_AS"/>
</dbReference>
<evidence type="ECO:0000256" key="8">
    <source>
        <dbReference type="SAM" id="MobiDB-lite"/>
    </source>
</evidence>
<dbReference type="GO" id="GO:0004674">
    <property type="term" value="F:protein serine/threonine kinase activity"/>
    <property type="evidence" value="ECO:0007669"/>
    <property type="project" value="UniProtKB-EC"/>
</dbReference>